<gene>
    <name evidence="2" type="ORF">L484_007699</name>
</gene>
<proteinExistence type="predicted"/>
<accession>W9SLX0</accession>
<evidence type="ECO:0000313" key="2">
    <source>
        <dbReference type="EMBL" id="EXC16654.1"/>
    </source>
</evidence>
<dbReference type="AlphaFoldDB" id="W9SLX0"/>
<dbReference type="Proteomes" id="UP000030645">
    <property type="component" value="Unassembled WGS sequence"/>
</dbReference>
<evidence type="ECO:0000313" key="3">
    <source>
        <dbReference type="Proteomes" id="UP000030645"/>
    </source>
</evidence>
<keyword evidence="3" id="KW-1185">Reference proteome</keyword>
<protein>
    <submittedName>
        <fullName evidence="2">Uncharacterized protein</fullName>
    </submittedName>
</protein>
<sequence length="63" mass="7353">MARFLNDVNENKGARNREGRSYVVPAMHYMVVVFLYLPVSIMIHSYLKNQSKHQLRVTNATEN</sequence>
<dbReference type="EMBL" id="KE345799">
    <property type="protein sequence ID" value="EXC16654.1"/>
    <property type="molecule type" value="Genomic_DNA"/>
</dbReference>
<keyword evidence="1" id="KW-0812">Transmembrane</keyword>
<name>W9SLX0_9ROSA</name>
<reference evidence="3" key="1">
    <citation type="submission" date="2013-01" db="EMBL/GenBank/DDBJ databases">
        <title>Draft Genome Sequence of a Mulberry Tree, Morus notabilis C.K. Schneid.</title>
        <authorList>
            <person name="He N."/>
            <person name="Zhao S."/>
        </authorList>
    </citation>
    <scope>NUCLEOTIDE SEQUENCE</scope>
</reference>
<feature type="transmembrane region" description="Helical" evidence="1">
    <location>
        <begin position="26"/>
        <end position="47"/>
    </location>
</feature>
<keyword evidence="1" id="KW-1133">Transmembrane helix</keyword>
<organism evidence="2 3">
    <name type="scientific">Morus notabilis</name>
    <dbReference type="NCBI Taxonomy" id="981085"/>
    <lineage>
        <taxon>Eukaryota</taxon>
        <taxon>Viridiplantae</taxon>
        <taxon>Streptophyta</taxon>
        <taxon>Embryophyta</taxon>
        <taxon>Tracheophyta</taxon>
        <taxon>Spermatophyta</taxon>
        <taxon>Magnoliopsida</taxon>
        <taxon>eudicotyledons</taxon>
        <taxon>Gunneridae</taxon>
        <taxon>Pentapetalae</taxon>
        <taxon>rosids</taxon>
        <taxon>fabids</taxon>
        <taxon>Rosales</taxon>
        <taxon>Moraceae</taxon>
        <taxon>Moreae</taxon>
        <taxon>Morus</taxon>
    </lineage>
</organism>
<keyword evidence="1" id="KW-0472">Membrane</keyword>
<evidence type="ECO:0000256" key="1">
    <source>
        <dbReference type="SAM" id="Phobius"/>
    </source>
</evidence>